<dbReference type="Gene3D" id="3.40.50.1820">
    <property type="entry name" value="alpha/beta hydrolase"/>
    <property type="match status" value="1"/>
</dbReference>
<gene>
    <name evidence="3" type="ORF">EDD58_10552</name>
</gene>
<evidence type="ECO:0000313" key="3">
    <source>
        <dbReference type="EMBL" id="TCS93844.1"/>
    </source>
</evidence>
<name>A0A4R3L6L7_9BACL</name>
<dbReference type="EMBL" id="SMAG01000005">
    <property type="protein sequence ID" value="TCS93844.1"/>
    <property type="molecule type" value="Genomic_DNA"/>
</dbReference>
<feature type="domain" description="AB hydrolase-1" evidence="2">
    <location>
        <begin position="42"/>
        <end position="268"/>
    </location>
</feature>
<protein>
    <submittedName>
        <fullName evidence="3">Proline iminopeptidase</fullName>
    </submittedName>
</protein>
<dbReference type="AlphaFoldDB" id="A0A4R3L6L7"/>
<dbReference type="Proteomes" id="UP000294937">
    <property type="component" value="Unassembled WGS sequence"/>
</dbReference>
<dbReference type="InterPro" id="IPR029058">
    <property type="entry name" value="AB_hydrolase_fold"/>
</dbReference>
<evidence type="ECO:0000259" key="2">
    <source>
        <dbReference type="Pfam" id="PF00561"/>
    </source>
</evidence>
<proteinExistence type="predicted"/>
<evidence type="ECO:0000313" key="4">
    <source>
        <dbReference type="Proteomes" id="UP000294937"/>
    </source>
</evidence>
<evidence type="ECO:0000256" key="1">
    <source>
        <dbReference type="ARBA" id="ARBA00022801"/>
    </source>
</evidence>
<organism evidence="3 4">
    <name type="scientific">Hazenella coriacea</name>
    <dbReference type="NCBI Taxonomy" id="1179467"/>
    <lineage>
        <taxon>Bacteria</taxon>
        <taxon>Bacillati</taxon>
        <taxon>Bacillota</taxon>
        <taxon>Bacilli</taxon>
        <taxon>Bacillales</taxon>
        <taxon>Thermoactinomycetaceae</taxon>
        <taxon>Hazenella</taxon>
    </lineage>
</organism>
<dbReference type="GO" id="GO:0016020">
    <property type="term" value="C:membrane"/>
    <property type="evidence" value="ECO:0007669"/>
    <property type="project" value="TreeGrafter"/>
</dbReference>
<keyword evidence="4" id="KW-1185">Reference proteome</keyword>
<reference evidence="3 4" key="1">
    <citation type="submission" date="2019-03" db="EMBL/GenBank/DDBJ databases">
        <title>Genomic Encyclopedia of Type Strains, Phase IV (KMG-IV): sequencing the most valuable type-strain genomes for metagenomic binning, comparative biology and taxonomic classification.</title>
        <authorList>
            <person name="Goeker M."/>
        </authorList>
    </citation>
    <scope>NUCLEOTIDE SEQUENCE [LARGE SCALE GENOMIC DNA]</scope>
    <source>
        <strain evidence="3 4">DSM 45707</strain>
    </source>
</reference>
<dbReference type="Pfam" id="PF00561">
    <property type="entry name" value="Abhydrolase_1"/>
    <property type="match status" value="1"/>
</dbReference>
<comment type="caution">
    <text evidence="3">The sequence shown here is derived from an EMBL/GenBank/DDBJ whole genome shotgun (WGS) entry which is preliminary data.</text>
</comment>
<accession>A0A4R3L6L7</accession>
<dbReference type="RefSeq" id="WP_131925162.1">
    <property type="nucleotide sequence ID" value="NZ_SMAG01000005.1"/>
</dbReference>
<sequence length="287" mass="33536">MNNNGIIEIDGFRFVYQIEGEGVPVLVVGSKVYYPQLFSKEIRKDLKLIFIDHRGHVKPPRELKPEDYTLDRILEDIEVIRKALHLDDFVIMGHSGNAFLALEYAIKYPKYVRKIILLNAAPTNSQGRQEQSIAYFNKYASPERKQKFEREIALLASDIAREPERRFAHMCIRMGAHSFYDYTFDASYMWDGVYTSMKVIDYLWGEVFGQLNMIQSLSKVDRPVFLGLGKYDYLVGPCSLWDSIEQKFTNVNKVIFEHSGHNPMFEEPDLFDAYLTKWIYKDICRPI</sequence>
<dbReference type="PANTHER" id="PTHR43798">
    <property type="entry name" value="MONOACYLGLYCEROL LIPASE"/>
    <property type="match status" value="1"/>
</dbReference>
<dbReference type="PANTHER" id="PTHR43798:SF31">
    <property type="entry name" value="AB HYDROLASE SUPERFAMILY PROTEIN YCLE"/>
    <property type="match status" value="1"/>
</dbReference>
<dbReference type="InterPro" id="IPR000073">
    <property type="entry name" value="AB_hydrolase_1"/>
</dbReference>
<dbReference type="SUPFAM" id="SSF53474">
    <property type="entry name" value="alpha/beta-Hydrolases"/>
    <property type="match status" value="1"/>
</dbReference>
<dbReference type="InterPro" id="IPR050266">
    <property type="entry name" value="AB_hydrolase_sf"/>
</dbReference>
<dbReference type="OrthoDB" id="53505at2"/>
<dbReference type="GO" id="GO:0016787">
    <property type="term" value="F:hydrolase activity"/>
    <property type="evidence" value="ECO:0007669"/>
    <property type="project" value="UniProtKB-KW"/>
</dbReference>
<keyword evidence="1" id="KW-0378">Hydrolase</keyword>